<reference evidence="3 4" key="1">
    <citation type="submission" date="2018-07" db="EMBL/GenBank/DDBJ databases">
        <title>Genomic Encyclopedia of Type Strains, Phase III (KMG-III): the genomes of soil and plant-associated and newly described type strains.</title>
        <authorList>
            <person name="Whitman W."/>
        </authorList>
    </citation>
    <scope>NUCLEOTIDE SEQUENCE [LARGE SCALE GENOMIC DNA]</scope>
    <source>
        <strain evidence="3 4">CECT 8575</strain>
    </source>
</reference>
<dbReference type="InterPro" id="IPR019920">
    <property type="entry name" value="F420-binding_dom_put"/>
</dbReference>
<evidence type="ECO:0000256" key="1">
    <source>
        <dbReference type="ARBA" id="ARBA00023002"/>
    </source>
</evidence>
<dbReference type="PANTHER" id="PTHR35176">
    <property type="entry name" value="HEME OXYGENASE HI_0854-RELATED"/>
    <property type="match status" value="1"/>
</dbReference>
<dbReference type="GO" id="GO:0005829">
    <property type="term" value="C:cytosol"/>
    <property type="evidence" value="ECO:0007669"/>
    <property type="project" value="TreeGrafter"/>
</dbReference>
<dbReference type="Pfam" id="PF01243">
    <property type="entry name" value="PNPOx_N"/>
    <property type="match status" value="1"/>
</dbReference>
<dbReference type="SUPFAM" id="SSF50475">
    <property type="entry name" value="FMN-binding split barrel"/>
    <property type="match status" value="1"/>
</dbReference>
<feature type="domain" description="Pyridoxamine 5'-phosphate oxidase N-terminal" evidence="2">
    <location>
        <begin position="6"/>
        <end position="129"/>
    </location>
</feature>
<dbReference type="PANTHER" id="PTHR35176:SF1">
    <property type="entry name" value="F420H(2)-DEPENDENT BILIVERDIN REDUCTASE"/>
    <property type="match status" value="1"/>
</dbReference>
<dbReference type="InterPro" id="IPR052019">
    <property type="entry name" value="F420H2_bilvrd_red/Heme_oxyg"/>
</dbReference>
<keyword evidence="1" id="KW-0560">Oxidoreductase</keyword>
<dbReference type="RefSeq" id="WP_114453048.1">
    <property type="nucleotide sequence ID" value="NZ_QPJC01000005.1"/>
</dbReference>
<dbReference type="NCBIfam" id="TIGR03618">
    <property type="entry name" value="Rv1155_F420"/>
    <property type="match status" value="1"/>
</dbReference>
<keyword evidence="4" id="KW-1185">Reference proteome</keyword>
<dbReference type="AlphaFoldDB" id="A0A368VVD3"/>
<name>A0A368VVD3_9ACTN</name>
<gene>
    <name evidence="3" type="ORF">DFQ14_105201</name>
</gene>
<dbReference type="EMBL" id="QPJC01000005">
    <property type="protein sequence ID" value="RCW44056.1"/>
    <property type="molecule type" value="Genomic_DNA"/>
</dbReference>
<dbReference type="GO" id="GO:0016627">
    <property type="term" value="F:oxidoreductase activity, acting on the CH-CH group of donors"/>
    <property type="evidence" value="ECO:0007669"/>
    <property type="project" value="TreeGrafter"/>
</dbReference>
<evidence type="ECO:0000259" key="2">
    <source>
        <dbReference type="Pfam" id="PF01243"/>
    </source>
</evidence>
<dbReference type="GO" id="GO:0070967">
    <property type="term" value="F:coenzyme F420 binding"/>
    <property type="evidence" value="ECO:0007669"/>
    <property type="project" value="TreeGrafter"/>
</dbReference>
<protein>
    <submittedName>
        <fullName evidence="3">PPOX class probable F420-dependent enzyme</fullName>
    </submittedName>
</protein>
<dbReference type="OrthoDB" id="159383at2"/>
<proteinExistence type="predicted"/>
<comment type="caution">
    <text evidence="3">The sequence shown here is derived from an EMBL/GenBank/DDBJ whole genome shotgun (WGS) entry which is preliminary data.</text>
</comment>
<evidence type="ECO:0000313" key="3">
    <source>
        <dbReference type="EMBL" id="RCW44056.1"/>
    </source>
</evidence>
<dbReference type="InterPro" id="IPR011576">
    <property type="entry name" value="Pyridox_Oxase_N"/>
</dbReference>
<accession>A0A368VVD3</accession>
<evidence type="ECO:0000313" key="4">
    <source>
        <dbReference type="Proteomes" id="UP000253495"/>
    </source>
</evidence>
<dbReference type="Proteomes" id="UP000253495">
    <property type="component" value="Unassembled WGS sequence"/>
</dbReference>
<dbReference type="Gene3D" id="2.30.110.10">
    <property type="entry name" value="Electron Transport, Fmn-binding Protein, Chain A"/>
    <property type="match status" value="1"/>
</dbReference>
<dbReference type="InterPro" id="IPR012349">
    <property type="entry name" value="Split_barrel_FMN-bd"/>
</dbReference>
<sequence>MAAITDERVRGFLEESARTGKLGYTAADGRPLVVPVWYALDGDEVVFTTGKDSAKGASIARDPRLVLCVDKEDGHKFAQIQGEAVTTEDPGEVLRAAVAIAARYVSPDKAEKVGNRIASPGQLAVRLRPTKVVTSDNLRD</sequence>
<organism evidence="3 4">
    <name type="scientific">Halopolyspora algeriensis</name>
    <dbReference type="NCBI Taxonomy" id="1500506"/>
    <lineage>
        <taxon>Bacteria</taxon>
        <taxon>Bacillati</taxon>
        <taxon>Actinomycetota</taxon>
        <taxon>Actinomycetes</taxon>
        <taxon>Actinomycetes incertae sedis</taxon>
        <taxon>Halopolyspora</taxon>
    </lineage>
</organism>